<dbReference type="CDD" id="cd00293">
    <property type="entry name" value="USP-like"/>
    <property type="match status" value="1"/>
</dbReference>
<dbReference type="SUPFAM" id="SSF52402">
    <property type="entry name" value="Adenine nucleotide alpha hydrolases-like"/>
    <property type="match status" value="1"/>
</dbReference>
<name>A0ABT0R0L4_9MICO</name>
<dbReference type="Gene3D" id="3.40.50.620">
    <property type="entry name" value="HUPs"/>
    <property type="match status" value="1"/>
</dbReference>
<comment type="caution">
    <text evidence="3">The sequence shown here is derived from an EMBL/GenBank/DDBJ whole genome shotgun (WGS) entry which is preliminary data.</text>
</comment>
<protein>
    <submittedName>
        <fullName evidence="3">Universal stress protein</fullName>
    </submittedName>
</protein>
<dbReference type="PRINTS" id="PR01438">
    <property type="entry name" value="UNVRSLSTRESS"/>
</dbReference>
<dbReference type="InterPro" id="IPR006016">
    <property type="entry name" value="UspA"/>
</dbReference>
<keyword evidence="4" id="KW-1185">Reference proteome</keyword>
<dbReference type="InterPro" id="IPR014729">
    <property type="entry name" value="Rossmann-like_a/b/a_fold"/>
</dbReference>
<evidence type="ECO:0000259" key="2">
    <source>
        <dbReference type="Pfam" id="PF00582"/>
    </source>
</evidence>
<gene>
    <name evidence="3" type="ORF">Bequi_08695</name>
</gene>
<dbReference type="InterPro" id="IPR006015">
    <property type="entry name" value="Universal_stress_UspA"/>
</dbReference>
<organism evidence="3 4">
    <name type="scientific">Brachybacterium equifaecis</name>
    <dbReference type="NCBI Taxonomy" id="2910770"/>
    <lineage>
        <taxon>Bacteria</taxon>
        <taxon>Bacillati</taxon>
        <taxon>Actinomycetota</taxon>
        <taxon>Actinomycetes</taxon>
        <taxon>Micrococcales</taxon>
        <taxon>Dermabacteraceae</taxon>
        <taxon>Brachybacterium</taxon>
    </lineage>
</organism>
<proteinExistence type="inferred from homology"/>
<reference evidence="3" key="1">
    <citation type="submission" date="2022-02" db="EMBL/GenBank/DDBJ databases">
        <authorList>
            <person name="Lee M."/>
            <person name="Kim S.-J."/>
            <person name="Jung M.-Y."/>
        </authorList>
    </citation>
    <scope>NUCLEOTIDE SEQUENCE</scope>
    <source>
        <strain evidence="3">JHP9</strain>
    </source>
</reference>
<evidence type="ECO:0000313" key="4">
    <source>
        <dbReference type="Proteomes" id="UP001203761"/>
    </source>
</evidence>
<sequence length="136" mass="13966">MSVVVGYSPSSQGDAALAAALKEARRRGAGLVVASHAFHDPEAGRTSADESAVQAAIAAAAGGEEIPSFTVRRGQDLEVGDFLLQVAEEEGAQLLVVGLRQKSRIGKLNIGAAARRVVLASPCPVLAVKDAVPEPR</sequence>
<dbReference type="Proteomes" id="UP001203761">
    <property type="component" value="Unassembled WGS sequence"/>
</dbReference>
<evidence type="ECO:0000256" key="1">
    <source>
        <dbReference type="ARBA" id="ARBA00008791"/>
    </source>
</evidence>
<evidence type="ECO:0000313" key="3">
    <source>
        <dbReference type="EMBL" id="MCL6423464.1"/>
    </source>
</evidence>
<comment type="similarity">
    <text evidence="1">Belongs to the universal stress protein A family.</text>
</comment>
<accession>A0ABT0R0L4</accession>
<dbReference type="Pfam" id="PF00582">
    <property type="entry name" value="Usp"/>
    <property type="match status" value="1"/>
</dbReference>
<dbReference type="RefSeq" id="WP_249737540.1">
    <property type="nucleotide sequence ID" value="NZ_JAKNCJ010000003.1"/>
</dbReference>
<dbReference type="EMBL" id="JAKNCJ010000003">
    <property type="protein sequence ID" value="MCL6423464.1"/>
    <property type="molecule type" value="Genomic_DNA"/>
</dbReference>
<feature type="domain" description="UspA" evidence="2">
    <location>
        <begin position="2"/>
        <end position="129"/>
    </location>
</feature>